<evidence type="ECO:0000256" key="6">
    <source>
        <dbReference type="ARBA" id="ARBA00025108"/>
    </source>
</evidence>
<dbReference type="Proteomes" id="UP000191144">
    <property type="component" value="Chromosome F"/>
</dbReference>
<sequence length="225" mass="25692">MNRAGGNGFFSDPETDDTLRNIRREYLASKKNLQELLITSPTGVRTRPVQVPTPPTDGSRKMTKLNDDHLRLQLREGLKSDLGAPRPASASYRPLKDTVPAQYTEIESLRTLFYDQQRRIDHLQRGFESQGARNAALHDRIYFLERTVAKLEAELDSRSHATDLYEAPPGSYSTRNAPAFDFQDRDNTRALLDPQTTDRPTKRQISNYEDSTTRLIQLAQGSNRW</sequence>
<organism evidence="8 9">
    <name type="scientific">Lachancea meyersii CBS 8951</name>
    <dbReference type="NCBI Taxonomy" id="1266667"/>
    <lineage>
        <taxon>Eukaryota</taxon>
        <taxon>Fungi</taxon>
        <taxon>Dikarya</taxon>
        <taxon>Ascomycota</taxon>
        <taxon>Saccharomycotina</taxon>
        <taxon>Saccharomycetes</taxon>
        <taxon>Saccharomycetales</taxon>
        <taxon>Saccharomycetaceae</taxon>
        <taxon>Lachancea</taxon>
    </lineage>
</organism>
<reference evidence="9" key="1">
    <citation type="submission" date="2016-03" db="EMBL/GenBank/DDBJ databases">
        <authorList>
            <person name="Devillers Hugo."/>
        </authorList>
    </citation>
    <scope>NUCLEOTIDE SEQUENCE [LARGE SCALE GENOMIC DNA]</scope>
</reference>
<evidence type="ECO:0000256" key="2">
    <source>
        <dbReference type="ARBA" id="ARBA00016328"/>
    </source>
</evidence>
<comment type="subcellular location">
    <subcellularLocation>
        <location evidence="7">Cytoplasm</location>
        <location evidence="7">Cytoskeleton</location>
        <location evidence="7">Microtubule organizing center</location>
        <location evidence="7">Spindle pole body</location>
    </subcellularLocation>
    <subcellularLocation>
        <location evidence="7">Nucleus</location>
    </subcellularLocation>
</comment>
<proteinExistence type="inferred from homology"/>
<evidence type="ECO:0000256" key="5">
    <source>
        <dbReference type="ARBA" id="ARBA00023242"/>
    </source>
</evidence>
<dbReference type="GO" id="GO:0030474">
    <property type="term" value="P:spindle pole body duplication"/>
    <property type="evidence" value="ECO:0007669"/>
    <property type="project" value="InterPro"/>
</dbReference>
<dbReference type="InterPro" id="IPR031392">
    <property type="entry name" value="Spc29"/>
</dbReference>
<evidence type="ECO:0000256" key="1">
    <source>
        <dbReference type="ARBA" id="ARBA00009217"/>
    </source>
</evidence>
<comment type="similarity">
    <text evidence="1 7">Belongs to the SPC29 family.</text>
</comment>
<evidence type="ECO:0000313" key="9">
    <source>
        <dbReference type="Proteomes" id="UP000191144"/>
    </source>
</evidence>
<evidence type="ECO:0000256" key="4">
    <source>
        <dbReference type="ARBA" id="ARBA00023212"/>
    </source>
</evidence>
<gene>
    <name evidence="7" type="primary">SPC29</name>
    <name evidence="8" type="ORF">LAME_0F04632G</name>
</gene>
<accession>A0A1G4JSE6</accession>
<dbReference type="Pfam" id="PF17082">
    <property type="entry name" value="Spc29"/>
    <property type="match status" value="1"/>
</dbReference>
<keyword evidence="9" id="KW-1185">Reference proteome</keyword>
<keyword evidence="4 7" id="KW-0206">Cytoskeleton</keyword>
<dbReference type="GO" id="GO:0005200">
    <property type="term" value="F:structural constituent of cytoskeleton"/>
    <property type="evidence" value="ECO:0007669"/>
    <property type="project" value="InterPro"/>
</dbReference>
<protein>
    <recommendedName>
        <fullName evidence="2 7">Spindle pole component 29</fullName>
    </recommendedName>
</protein>
<evidence type="ECO:0000313" key="8">
    <source>
        <dbReference type="EMBL" id="SCU93678.1"/>
    </source>
</evidence>
<dbReference type="GO" id="GO:0005634">
    <property type="term" value="C:nucleus"/>
    <property type="evidence" value="ECO:0007669"/>
    <property type="project" value="UniProtKB-SubCell"/>
</dbReference>
<evidence type="ECO:0000256" key="7">
    <source>
        <dbReference type="RuleBase" id="RU362139"/>
    </source>
</evidence>
<dbReference type="OrthoDB" id="4036034at2759"/>
<keyword evidence="5 7" id="KW-0539">Nucleus</keyword>
<dbReference type="AlphaFoldDB" id="A0A1G4JSE6"/>
<dbReference type="GO" id="GO:0005823">
    <property type="term" value="C:central plaque of spindle pole body"/>
    <property type="evidence" value="ECO:0007669"/>
    <property type="project" value="InterPro"/>
</dbReference>
<comment type="function">
    <text evidence="6">Component of the spindle pole body (SPB) required for the proper execution of spindle pole body (SPB) duplication. Links the central plaque component SPC42 to the inner plaque component SPC110.</text>
</comment>
<keyword evidence="3 7" id="KW-0963">Cytoplasm</keyword>
<name>A0A1G4JSE6_9SACH</name>
<dbReference type="EMBL" id="LT598477">
    <property type="protein sequence ID" value="SCU93678.1"/>
    <property type="molecule type" value="Genomic_DNA"/>
</dbReference>
<evidence type="ECO:0000256" key="3">
    <source>
        <dbReference type="ARBA" id="ARBA00022490"/>
    </source>
</evidence>